<accession>A0A6P4Z3M0</accession>
<dbReference type="KEGG" id="bbel:109470988"/>
<feature type="region of interest" description="Disordered" evidence="1">
    <location>
        <begin position="179"/>
        <end position="222"/>
    </location>
</feature>
<feature type="compositionally biased region" description="Polar residues" evidence="1">
    <location>
        <begin position="275"/>
        <end position="285"/>
    </location>
</feature>
<feature type="compositionally biased region" description="Basic and acidic residues" evidence="1">
    <location>
        <begin position="211"/>
        <end position="222"/>
    </location>
</feature>
<dbReference type="InterPro" id="IPR043513">
    <property type="entry name" value="Cenp-F"/>
</dbReference>
<dbReference type="InterPro" id="IPR018463">
    <property type="entry name" value="Centromere_CenpF_N"/>
</dbReference>
<sequence length="303" mass="34593">MSWAAQEWKDGLPTRALQKVTEIEANLEKLKKEQKQRQFQMDSLEQTLQKTKRNLEEEKNKVTIMKRENQTLVESCEDLQKKREKIQHDLQTKESLVSCMEGQLSHAKASLDTETGRNHQLKGDLERVEQELAKAQHRAEKLHAENSQLQEASNHQRQELGGKIEKIKNLQHEIKKLQFELERGRSQEYTGSRRHGSGSSSDDESSQLKKKITDLESQRDRDAAEFNRVNTELKHLKQTLNEKQAASSAATPAKSNVAVSFDLVSFGSPAGPVSTPRTRSQTKNKIPSVPPLPHLPHRWITQS</sequence>
<dbReference type="GO" id="GO:0051310">
    <property type="term" value="P:metaphase chromosome alignment"/>
    <property type="evidence" value="ECO:0007669"/>
    <property type="project" value="TreeGrafter"/>
</dbReference>
<protein>
    <submittedName>
        <fullName evidence="4">Centromere protein F-like</fullName>
    </submittedName>
</protein>
<dbReference type="GO" id="GO:0005634">
    <property type="term" value="C:nucleus"/>
    <property type="evidence" value="ECO:0007669"/>
    <property type="project" value="TreeGrafter"/>
</dbReference>
<organism evidence="3 4">
    <name type="scientific">Branchiostoma belcheri</name>
    <name type="common">Amphioxus</name>
    <dbReference type="NCBI Taxonomy" id="7741"/>
    <lineage>
        <taxon>Eukaryota</taxon>
        <taxon>Metazoa</taxon>
        <taxon>Chordata</taxon>
        <taxon>Cephalochordata</taxon>
        <taxon>Leptocardii</taxon>
        <taxon>Amphioxiformes</taxon>
        <taxon>Branchiostomatidae</taxon>
        <taxon>Branchiostoma</taxon>
    </lineage>
</organism>
<proteinExistence type="predicted"/>
<dbReference type="GO" id="GO:0000775">
    <property type="term" value="C:chromosome, centromeric region"/>
    <property type="evidence" value="ECO:0007669"/>
    <property type="project" value="InterPro"/>
</dbReference>
<evidence type="ECO:0000256" key="1">
    <source>
        <dbReference type="SAM" id="MobiDB-lite"/>
    </source>
</evidence>
<dbReference type="GeneID" id="109470988"/>
<feature type="domain" description="Centromere protein Cenp-F N-terminal" evidence="2">
    <location>
        <begin position="1"/>
        <end position="140"/>
    </location>
</feature>
<reference evidence="4" key="1">
    <citation type="submission" date="2025-08" db="UniProtKB">
        <authorList>
            <consortium name="RefSeq"/>
        </authorList>
    </citation>
    <scope>IDENTIFICATION</scope>
    <source>
        <tissue evidence="4">Gonad</tissue>
    </source>
</reference>
<feature type="region of interest" description="Disordered" evidence="1">
    <location>
        <begin position="132"/>
        <end position="158"/>
    </location>
</feature>
<dbReference type="PANTHER" id="PTHR18874">
    <property type="entry name" value="CMF/LEK/CENP CELL DIVISION-RELATED"/>
    <property type="match status" value="1"/>
</dbReference>
<gene>
    <name evidence="4" type="primary">LOC109470988</name>
</gene>
<evidence type="ECO:0000313" key="4">
    <source>
        <dbReference type="RefSeq" id="XP_019625667.1"/>
    </source>
</evidence>
<dbReference type="RefSeq" id="XP_019625667.1">
    <property type="nucleotide sequence ID" value="XM_019770108.1"/>
</dbReference>
<evidence type="ECO:0000259" key="2">
    <source>
        <dbReference type="Pfam" id="PF10481"/>
    </source>
</evidence>
<dbReference type="Pfam" id="PF10481">
    <property type="entry name" value="CENP-F_N"/>
    <property type="match status" value="1"/>
</dbReference>
<dbReference type="AlphaFoldDB" id="A0A6P4Z3M0"/>
<feature type="compositionally biased region" description="Basic and acidic residues" evidence="1">
    <location>
        <begin position="132"/>
        <end position="144"/>
    </location>
</feature>
<dbReference type="PANTHER" id="PTHR18874:SF10">
    <property type="entry name" value="CENTROMERE PROTEIN F"/>
    <property type="match status" value="1"/>
</dbReference>
<name>A0A6P4Z3M0_BRABE</name>
<dbReference type="GO" id="GO:0008017">
    <property type="term" value="F:microtubule binding"/>
    <property type="evidence" value="ECO:0007669"/>
    <property type="project" value="InterPro"/>
</dbReference>
<dbReference type="GO" id="GO:0000922">
    <property type="term" value="C:spindle pole"/>
    <property type="evidence" value="ECO:0007669"/>
    <property type="project" value="TreeGrafter"/>
</dbReference>
<dbReference type="Gene3D" id="1.10.287.1490">
    <property type="match status" value="1"/>
</dbReference>
<dbReference type="GO" id="GO:0000278">
    <property type="term" value="P:mitotic cell cycle"/>
    <property type="evidence" value="ECO:0007669"/>
    <property type="project" value="TreeGrafter"/>
</dbReference>
<dbReference type="GO" id="GO:0070840">
    <property type="term" value="F:dynein complex binding"/>
    <property type="evidence" value="ECO:0007669"/>
    <property type="project" value="TreeGrafter"/>
</dbReference>
<dbReference type="GO" id="GO:0010389">
    <property type="term" value="P:regulation of G2/M transition of mitotic cell cycle"/>
    <property type="evidence" value="ECO:0007669"/>
    <property type="project" value="TreeGrafter"/>
</dbReference>
<dbReference type="Proteomes" id="UP000515135">
    <property type="component" value="Unplaced"/>
</dbReference>
<evidence type="ECO:0000313" key="3">
    <source>
        <dbReference type="Proteomes" id="UP000515135"/>
    </source>
</evidence>
<keyword evidence="3" id="KW-1185">Reference proteome</keyword>
<feature type="region of interest" description="Disordered" evidence="1">
    <location>
        <begin position="265"/>
        <end position="303"/>
    </location>
</feature>
<dbReference type="OrthoDB" id="10255522at2759"/>